<dbReference type="InterPro" id="IPR036803">
    <property type="entry name" value="Porphobilinogen_deaminase_C_sf"/>
</dbReference>
<sequence length="308" mass="33754">MIPRKLVIATRASSLAVKQSEYVRERLLNIYPDLIINILTVVTKGDRILDRALSKVGGKGLFVKEIELAIRSGQADFAVHSMKDIPAETDDDLDVCSILERENPSDVFVSNNFKSIEDLNHNCIIGTSSLRREAQIKSFSSNLVVQSLRGNINTRLDKLDAGHYDAIILAAAGLKRLNLDSRIRQYIDYDIVLPAVAQGALGLQIMKHRDDLRILLSHLSCRNTTICVSAERAVLRILGGSCQIPIASNAKIVADKIFLRSLVSSVDGKHIVRAEGSACLSEAISLGENLAEQLLLKGADKILSSFVK</sequence>
<evidence type="ECO:0000256" key="5">
    <source>
        <dbReference type="ARBA" id="ARBA00022679"/>
    </source>
</evidence>
<keyword evidence="5 8" id="KW-0808">Transferase</keyword>
<dbReference type="InterPro" id="IPR000860">
    <property type="entry name" value="HemC"/>
</dbReference>
<accession>M1LRK6</accession>
<dbReference type="Gene3D" id="3.40.190.10">
    <property type="entry name" value="Periplasmic binding protein-like II"/>
    <property type="match status" value="2"/>
</dbReference>
<comment type="subunit">
    <text evidence="4 8">Monomer.</text>
</comment>
<dbReference type="InterPro" id="IPR022418">
    <property type="entry name" value="Porphobilinogen_deaminase_C"/>
</dbReference>
<evidence type="ECO:0000256" key="7">
    <source>
        <dbReference type="ARBA" id="ARBA00048169"/>
    </source>
</evidence>
<evidence type="ECO:0000256" key="8">
    <source>
        <dbReference type="HAMAP-Rule" id="MF_00260"/>
    </source>
</evidence>
<dbReference type="PANTHER" id="PTHR11557">
    <property type="entry name" value="PORPHOBILINOGEN DEAMINASE"/>
    <property type="match status" value="1"/>
</dbReference>
<evidence type="ECO:0000256" key="1">
    <source>
        <dbReference type="ARBA" id="ARBA00002869"/>
    </source>
</evidence>
<dbReference type="SUPFAM" id="SSF53850">
    <property type="entry name" value="Periplasmic binding protein-like II"/>
    <property type="match status" value="1"/>
</dbReference>
<dbReference type="PIRSF" id="PIRSF001438">
    <property type="entry name" value="4pyrrol_synth_OHMeBilane_synth"/>
    <property type="match status" value="1"/>
</dbReference>
<proteinExistence type="inferred from homology"/>
<dbReference type="HAMAP" id="MF_00260">
    <property type="entry name" value="Porphobil_deam"/>
    <property type="match status" value="1"/>
</dbReference>
<comment type="pathway">
    <text evidence="2">Porphyrin-containing compound metabolism; protoporphyrin-IX biosynthesis; coproporphyrinogen-III from 5-aminolevulinate: step 2/4.</text>
</comment>
<feature type="domain" description="Porphobilinogen deaminase N-terminal" evidence="9">
    <location>
        <begin position="6"/>
        <end position="211"/>
    </location>
</feature>
<comment type="catalytic activity">
    <reaction evidence="7 8">
        <text>4 porphobilinogen + H2O = hydroxymethylbilane + 4 NH4(+)</text>
        <dbReference type="Rhea" id="RHEA:13185"/>
        <dbReference type="ChEBI" id="CHEBI:15377"/>
        <dbReference type="ChEBI" id="CHEBI:28938"/>
        <dbReference type="ChEBI" id="CHEBI:57845"/>
        <dbReference type="ChEBI" id="CHEBI:58126"/>
        <dbReference type="EC" id="2.5.1.61"/>
    </reaction>
</comment>
<dbReference type="FunFam" id="3.40.190.10:FF:000005">
    <property type="entry name" value="Porphobilinogen deaminase"/>
    <property type="match status" value="1"/>
</dbReference>
<dbReference type="EC" id="2.5.1.61" evidence="8"/>
<evidence type="ECO:0000256" key="3">
    <source>
        <dbReference type="ARBA" id="ARBA00005638"/>
    </source>
</evidence>
<name>M1LRK6_9PROT</name>
<evidence type="ECO:0000256" key="4">
    <source>
        <dbReference type="ARBA" id="ARBA00011245"/>
    </source>
</evidence>
<dbReference type="InterPro" id="IPR022419">
    <property type="entry name" value="Porphobilin_deaminase_cofac_BS"/>
</dbReference>
<dbReference type="Proteomes" id="UP000011547">
    <property type="component" value="Chromosome"/>
</dbReference>
<comment type="similarity">
    <text evidence="3 8">Belongs to the HMBS family.</text>
</comment>
<evidence type="ECO:0000259" key="9">
    <source>
        <dbReference type="Pfam" id="PF01379"/>
    </source>
</evidence>
<feature type="domain" description="Porphobilinogen deaminase C-terminal" evidence="10">
    <location>
        <begin position="226"/>
        <end position="295"/>
    </location>
</feature>
<dbReference type="GO" id="GO:0004418">
    <property type="term" value="F:hydroxymethylbilane synthase activity"/>
    <property type="evidence" value="ECO:0007669"/>
    <property type="project" value="UniProtKB-UniRule"/>
</dbReference>
<comment type="miscellaneous">
    <text evidence="8">The porphobilinogen subunits are added to the dipyrromethane group.</text>
</comment>
<evidence type="ECO:0000256" key="6">
    <source>
        <dbReference type="ARBA" id="ARBA00023244"/>
    </source>
</evidence>
<evidence type="ECO:0000259" key="10">
    <source>
        <dbReference type="Pfam" id="PF03900"/>
    </source>
</evidence>
<keyword evidence="6 8" id="KW-0627">Porphyrin biosynthesis</keyword>
<evidence type="ECO:0000313" key="11">
    <source>
        <dbReference type="EMBL" id="AGF46766.1"/>
    </source>
</evidence>
<dbReference type="AlphaFoldDB" id="M1LRK6"/>
<dbReference type="eggNOG" id="COG0181">
    <property type="taxonomic scope" value="Bacteria"/>
</dbReference>
<reference evidence="11 12" key="1">
    <citation type="journal article" date="2013" name="Genome Biol. Evol.">
        <title>Genome evolution and phylogenomic analysis of candidatus kinetoplastibacterium, the betaproteobacterial endosymbionts of strigomonas and angomonas.</title>
        <authorList>
            <person name="Alves J.M."/>
            <person name="Serrano M.G."/>
            <person name="Maia da Silva F."/>
            <person name="Voegtly L.J."/>
            <person name="Matveyev A.V."/>
            <person name="Teixeira M.M."/>
            <person name="Camargo E.P."/>
            <person name="Buck G.A."/>
        </authorList>
    </citation>
    <scope>NUCLEOTIDE SEQUENCE [LARGE SCALE GENOMIC DNA]</scope>
    <source>
        <strain evidence="11 12">TCC079E</strain>
    </source>
</reference>
<dbReference type="GO" id="GO:0006782">
    <property type="term" value="P:protoporphyrinogen IX biosynthetic process"/>
    <property type="evidence" value="ECO:0007669"/>
    <property type="project" value="UniProtKB-UniRule"/>
</dbReference>
<dbReference type="STRING" id="1208919.CDSE_0446"/>
<dbReference type="NCBIfam" id="TIGR00212">
    <property type="entry name" value="hemC"/>
    <property type="match status" value="1"/>
</dbReference>
<dbReference type="RefSeq" id="WP_015396177.1">
    <property type="nucleotide sequence ID" value="NC_020294.1"/>
</dbReference>
<dbReference type="Pfam" id="PF03900">
    <property type="entry name" value="Porphobil_deamC"/>
    <property type="match status" value="1"/>
</dbReference>
<dbReference type="SUPFAM" id="SSF54782">
    <property type="entry name" value="Porphobilinogen deaminase (hydroxymethylbilane synthase), C-terminal domain"/>
    <property type="match status" value="1"/>
</dbReference>
<dbReference type="Pfam" id="PF01379">
    <property type="entry name" value="Porphobil_deam"/>
    <property type="match status" value="1"/>
</dbReference>
<dbReference type="PANTHER" id="PTHR11557:SF0">
    <property type="entry name" value="PORPHOBILINOGEN DEAMINASE"/>
    <property type="match status" value="1"/>
</dbReference>
<protein>
    <recommendedName>
        <fullName evidence="8">Porphobilinogen deaminase</fullName>
        <shortName evidence="8">PBG</shortName>
        <ecNumber evidence="8">2.5.1.61</ecNumber>
    </recommendedName>
    <alternativeName>
        <fullName evidence="8">Hydroxymethylbilane synthase</fullName>
        <shortName evidence="8">HMBS</shortName>
    </alternativeName>
    <alternativeName>
        <fullName evidence="8">Pre-uroporphyrinogen synthase</fullName>
    </alternativeName>
</protein>
<dbReference type="PATRIC" id="fig|1208919.3.peg.204"/>
<organism evidence="11 12">
    <name type="scientific">Candidatus Kinetoplastidibacterium desouzai TCC079E</name>
    <dbReference type="NCBI Taxonomy" id="1208919"/>
    <lineage>
        <taxon>Bacteria</taxon>
        <taxon>Pseudomonadati</taxon>
        <taxon>Pseudomonadota</taxon>
        <taxon>Betaproteobacteria</taxon>
        <taxon>Candidatus Kinetoplastidibacterium</taxon>
    </lineage>
</organism>
<dbReference type="InterPro" id="IPR022417">
    <property type="entry name" value="Porphobilin_deaminase_N"/>
</dbReference>
<dbReference type="HOGENOM" id="CLU_019704_0_2_4"/>
<dbReference type="EMBL" id="CP003803">
    <property type="protein sequence ID" value="AGF46766.1"/>
    <property type="molecule type" value="Genomic_DNA"/>
</dbReference>
<dbReference type="KEGG" id="kde:CDSE_0446"/>
<dbReference type="PROSITE" id="PS00533">
    <property type="entry name" value="PORPHOBILINOGEN_DEAM"/>
    <property type="match status" value="1"/>
</dbReference>
<keyword evidence="12" id="KW-1185">Reference proteome</keyword>
<comment type="cofactor">
    <cofactor evidence="8">
        <name>dipyrromethane</name>
        <dbReference type="ChEBI" id="CHEBI:60342"/>
    </cofactor>
    <text evidence="8">Binds 1 dipyrromethane group covalently.</text>
</comment>
<evidence type="ECO:0000313" key="12">
    <source>
        <dbReference type="Proteomes" id="UP000011547"/>
    </source>
</evidence>
<dbReference type="PRINTS" id="PR00151">
    <property type="entry name" value="PORPHBDMNASE"/>
</dbReference>
<dbReference type="Gene3D" id="3.30.160.40">
    <property type="entry name" value="Porphobilinogen deaminase, C-terminal domain"/>
    <property type="match status" value="1"/>
</dbReference>
<feature type="modified residue" description="S-(dipyrrolylmethanemethyl)cysteine" evidence="8">
    <location>
        <position position="242"/>
    </location>
</feature>
<comment type="function">
    <text evidence="1 8">Tetrapolymerization of the monopyrrole PBG into the hydroxymethylbilane pre-uroporphyrinogen in several discrete steps.</text>
</comment>
<dbReference type="GO" id="GO:0005737">
    <property type="term" value="C:cytoplasm"/>
    <property type="evidence" value="ECO:0007669"/>
    <property type="project" value="UniProtKB-UniRule"/>
</dbReference>
<evidence type="ECO:0000256" key="2">
    <source>
        <dbReference type="ARBA" id="ARBA00004735"/>
    </source>
</evidence>
<dbReference type="UniPathway" id="UPA00251">
    <property type="reaction ID" value="UER00319"/>
</dbReference>
<gene>
    <name evidence="8" type="primary">hemC</name>
    <name evidence="11" type="ORF">CDSE_0446</name>
</gene>